<keyword evidence="12" id="KW-1185">Reference proteome</keyword>
<gene>
    <name evidence="11" type="ORF">COHA_000006</name>
</gene>
<dbReference type="Pfam" id="PF25539">
    <property type="entry name" value="Bestrophin_2"/>
    <property type="match status" value="1"/>
</dbReference>
<dbReference type="PANTHER" id="PTHR33281">
    <property type="entry name" value="UPF0187 PROTEIN YNEE"/>
    <property type="match status" value="1"/>
</dbReference>
<protein>
    <submittedName>
        <fullName evidence="11">Uncharacterized protein</fullName>
    </submittedName>
</protein>
<dbReference type="GO" id="GO:0005886">
    <property type="term" value="C:plasma membrane"/>
    <property type="evidence" value="ECO:0007669"/>
    <property type="project" value="UniProtKB-SubCell"/>
</dbReference>
<evidence type="ECO:0000313" key="12">
    <source>
        <dbReference type="Proteomes" id="UP001205105"/>
    </source>
</evidence>
<keyword evidence="5 9" id="KW-1133">Transmembrane helix</keyword>
<dbReference type="AlphaFoldDB" id="A0AAD5H750"/>
<keyword evidence="2" id="KW-0813">Transport</keyword>
<dbReference type="PANTHER" id="PTHR33281:SF19">
    <property type="entry name" value="VOLTAGE-DEPENDENT ANION CHANNEL-FORMING PROTEIN YNEE"/>
    <property type="match status" value="1"/>
</dbReference>
<proteinExistence type="predicted"/>
<keyword evidence="6" id="KW-0406">Ion transport</keyword>
<reference evidence="11" key="1">
    <citation type="submission" date="2020-11" db="EMBL/GenBank/DDBJ databases">
        <title>Chlorella ohadii genome sequencing and assembly.</title>
        <authorList>
            <person name="Murik O."/>
            <person name="Treves H."/>
            <person name="Kedem I."/>
            <person name="Shotland Y."/>
            <person name="Kaplan A."/>
        </authorList>
    </citation>
    <scope>NUCLEOTIDE SEQUENCE</scope>
    <source>
        <strain evidence="11">1</strain>
    </source>
</reference>
<organism evidence="11 12">
    <name type="scientific">Chlorella ohadii</name>
    <dbReference type="NCBI Taxonomy" id="2649997"/>
    <lineage>
        <taxon>Eukaryota</taxon>
        <taxon>Viridiplantae</taxon>
        <taxon>Chlorophyta</taxon>
        <taxon>core chlorophytes</taxon>
        <taxon>Trebouxiophyceae</taxon>
        <taxon>Chlorellales</taxon>
        <taxon>Chlorellaceae</taxon>
        <taxon>Chlorella clade</taxon>
        <taxon>Chlorella</taxon>
    </lineage>
</organism>
<evidence type="ECO:0000256" key="7">
    <source>
        <dbReference type="ARBA" id="ARBA00023136"/>
    </source>
</evidence>
<keyword evidence="3" id="KW-1003">Cell membrane</keyword>
<evidence type="ECO:0000256" key="2">
    <source>
        <dbReference type="ARBA" id="ARBA00022448"/>
    </source>
</evidence>
<dbReference type="EMBL" id="JADXDR010000001">
    <property type="protein sequence ID" value="KAI7846471.1"/>
    <property type="molecule type" value="Genomic_DNA"/>
</dbReference>
<comment type="caution">
    <text evidence="11">The sequence shown here is derived from an EMBL/GenBank/DDBJ whole genome shotgun (WGS) entry which is preliminary data.</text>
</comment>
<keyword evidence="7 9" id="KW-0472">Membrane</keyword>
<evidence type="ECO:0000256" key="3">
    <source>
        <dbReference type="ARBA" id="ARBA00022475"/>
    </source>
</evidence>
<comment type="subcellular location">
    <subcellularLocation>
        <location evidence="1">Cell membrane</location>
        <topology evidence="1">Multi-pass membrane protein</topology>
    </subcellularLocation>
</comment>
<sequence length="270" mass="29479">MVPVTVTSFALSLLLVFKTNNSFARWWDCNCLWGSVFQKMTDFQRMATAFVGRTNPELMPALRAWTIAFMPAMAAQLRKQDFFIWIHLGDVLSGPDLEWLSSCPMPATGVLQVLSRLLDQAQLDSVQRWNLEEQICQMSFVAGKITQFTWRFLFIFLSYLAFPFWDLLGWWSLPVLGTVTFLLAGIENVGNHIENPLVAMPINTYTSLLIKILRGLPAVSEQAAAIAAKAAQAGGPAALAGSPPSGSIPGAANGKLLGKEDVDLEAGAAG</sequence>
<evidence type="ECO:0000256" key="5">
    <source>
        <dbReference type="ARBA" id="ARBA00022989"/>
    </source>
</evidence>
<feature type="transmembrane region" description="Helical" evidence="9">
    <location>
        <begin position="148"/>
        <end position="165"/>
    </location>
</feature>
<evidence type="ECO:0000256" key="10">
    <source>
        <dbReference type="SAM" id="SignalP"/>
    </source>
</evidence>
<evidence type="ECO:0000256" key="8">
    <source>
        <dbReference type="SAM" id="MobiDB-lite"/>
    </source>
</evidence>
<dbReference type="Proteomes" id="UP001205105">
    <property type="component" value="Unassembled WGS sequence"/>
</dbReference>
<evidence type="ECO:0000256" key="9">
    <source>
        <dbReference type="SAM" id="Phobius"/>
    </source>
</evidence>
<feature type="region of interest" description="Disordered" evidence="8">
    <location>
        <begin position="235"/>
        <end position="255"/>
    </location>
</feature>
<name>A0AAD5H750_9CHLO</name>
<evidence type="ECO:0000256" key="1">
    <source>
        <dbReference type="ARBA" id="ARBA00004651"/>
    </source>
</evidence>
<feature type="chain" id="PRO_5042209843" evidence="10">
    <location>
        <begin position="25"/>
        <end position="270"/>
    </location>
</feature>
<keyword evidence="4 9" id="KW-0812">Transmembrane</keyword>
<evidence type="ECO:0000256" key="6">
    <source>
        <dbReference type="ARBA" id="ARBA00023065"/>
    </source>
</evidence>
<evidence type="ECO:0000313" key="11">
    <source>
        <dbReference type="EMBL" id="KAI7846471.1"/>
    </source>
</evidence>
<dbReference type="InterPro" id="IPR044669">
    <property type="entry name" value="YneE/VCCN1/2-like"/>
</dbReference>
<dbReference type="GO" id="GO:0005254">
    <property type="term" value="F:chloride channel activity"/>
    <property type="evidence" value="ECO:0007669"/>
    <property type="project" value="InterPro"/>
</dbReference>
<keyword evidence="10" id="KW-0732">Signal</keyword>
<accession>A0AAD5H750</accession>
<feature type="compositionally biased region" description="Low complexity" evidence="8">
    <location>
        <begin position="235"/>
        <end position="252"/>
    </location>
</feature>
<feature type="signal peptide" evidence="10">
    <location>
        <begin position="1"/>
        <end position="24"/>
    </location>
</feature>
<evidence type="ECO:0000256" key="4">
    <source>
        <dbReference type="ARBA" id="ARBA00022692"/>
    </source>
</evidence>